<proteinExistence type="predicted"/>
<protein>
    <recommendedName>
        <fullName evidence="2">WH2 domain-containing protein</fullName>
    </recommendedName>
</protein>
<evidence type="ECO:0000313" key="3">
    <source>
        <dbReference type="EMBL" id="ASU22433.1"/>
    </source>
</evidence>
<feature type="region of interest" description="Disordered" evidence="1">
    <location>
        <begin position="224"/>
        <end position="247"/>
    </location>
</feature>
<name>A0A223MY60_9VIBR</name>
<feature type="compositionally biased region" description="Pro residues" evidence="1">
    <location>
        <begin position="124"/>
        <end position="133"/>
    </location>
</feature>
<dbReference type="KEGG" id="vqi:CCZ37_07440"/>
<feature type="compositionally biased region" description="Polar residues" evidence="1">
    <location>
        <begin position="228"/>
        <end position="240"/>
    </location>
</feature>
<dbReference type="Pfam" id="PF20792">
    <property type="entry name" value="VCD"/>
    <property type="match status" value="1"/>
</dbReference>
<feature type="domain" description="WH2" evidence="2">
    <location>
        <begin position="205"/>
        <end position="225"/>
    </location>
</feature>
<dbReference type="GO" id="GO:0003779">
    <property type="term" value="F:actin binding"/>
    <property type="evidence" value="ECO:0007669"/>
    <property type="project" value="InterPro"/>
</dbReference>
<feature type="domain" description="WH2" evidence="2">
    <location>
        <begin position="149"/>
        <end position="168"/>
    </location>
</feature>
<dbReference type="PROSITE" id="PS51082">
    <property type="entry name" value="WH2"/>
    <property type="match status" value="2"/>
</dbReference>
<sequence>MNPTIVQPHINKMKPLDIKESDGVFPVNKVTTACSEKVMSLISTITNLHKDTDSNHKTIHKLTCDLDRLLNQQEVDSKKSKPSNTLPQATLPTQTLAQIRQFGGTQGLTTFVKSQENDNRDQVTPPPPPPMPMPSLGKSPTKASASSTGNNKLLAEIRQFGGTQGLKTFVKSQENDNRGQVTPPPPPPMPSLGKSPTKVSASGTGNNKLLAEIRQFGGTLGLKKSIQSEKTTQPNSSESELSPGKKLILEQPDKVLSQYSSLSDSDKDMVTGFISDAIIQSVELDILAKVNEHIGSLPANKVTQAHIDNMPDYCRSYFNVIKPYTQDTETAPLFSHSIFKKSDIIANSHQPININKEMKLNNKTNDIDSPASWLTVNEGLNKMQKQLSLTSRKRYDDGSVASTTEKTSEIFAKAQQASIALVNDSTRAELLSNDYQRQVTSSFRNIDIFNGFFSNLDKTAARKLEHEFSKAIQNPEKLQESVKGFLKQRLPTGFSEFTYKSISAENERLKAELAQLKLAHKK</sequence>
<dbReference type="Proteomes" id="UP000215148">
    <property type="component" value="Chromosome 1"/>
</dbReference>
<gene>
    <name evidence="3" type="ORF">CCZ37_07440</name>
</gene>
<feature type="region of interest" description="Disordered" evidence="1">
    <location>
        <begin position="114"/>
        <end position="149"/>
    </location>
</feature>
<feature type="region of interest" description="Disordered" evidence="1">
    <location>
        <begin position="173"/>
        <end position="203"/>
    </location>
</feature>
<dbReference type="EMBL" id="CP022741">
    <property type="protein sequence ID" value="ASU22433.1"/>
    <property type="molecule type" value="Genomic_DNA"/>
</dbReference>
<evidence type="ECO:0000256" key="1">
    <source>
        <dbReference type="SAM" id="MobiDB-lite"/>
    </source>
</evidence>
<accession>A0A223MY60</accession>
<reference evidence="3 4" key="1">
    <citation type="submission" date="2017-08" db="EMBL/GenBank/DDBJ databases">
        <title>The Vibrio qinghaiensis sp.-Q67 is a luminous bacteria isolated firstly from Qinghai lake, Qinghai province, China, which has been proved to be very sensitive to detect environmental and food pollutants. Therefore, complete genome analysis of V. qinghaiensis sp.-Q67 highlights the potential application of this strain on detection of hazards in the contaminated environments.</title>
        <authorList>
            <person name="Gong L."/>
        </authorList>
    </citation>
    <scope>NUCLEOTIDE SEQUENCE [LARGE SCALE GENOMIC DNA]</scope>
    <source>
        <strain evidence="3 4">Q67</strain>
    </source>
</reference>
<keyword evidence="4" id="KW-1185">Reference proteome</keyword>
<dbReference type="InterPro" id="IPR049415">
    <property type="entry name" value="VopL_VCD_sf"/>
</dbReference>
<dbReference type="InterPro" id="IPR003124">
    <property type="entry name" value="WH2_dom"/>
</dbReference>
<dbReference type="InterPro" id="IPR049414">
    <property type="entry name" value="VopL_VCD"/>
</dbReference>
<evidence type="ECO:0000313" key="4">
    <source>
        <dbReference type="Proteomes" id="UP000215148"/>
    </source>
</evidence>
<dbReference type="RefSeq" id="WP_094500192.1">
    <property type="nucleotide sequence ID" value="NZ_CAWNHI010000001.1"/>
</dbReference>
<organism evidence="3 4">
    <name type="scientific">Vibrio qinghaiensis</name>
    <dbReference type="NCBI Taxonomy" id="2025808"/>
    <lineage>
        <taxon>Bacteria</taxon>
        <taxon>Pseudomonadati</taxon>
        <taxon>Pseudomonadota</taxon>
        <taxon>Gammaproteobacteria</taxon>
        <taxon>Vibrionales</taxon>
        <taxon>Vibrionaceae</taxon>
        <taxon>Vibrio</taxon>
    </lineage>
</organism>
<dbReference type="AlphaFoldDB" id="A0A223MY60"/>
<dbReference type="Gene3D" id="1.20.120.1210">
    <property type="match status" value="1"/>
</dbReference>
<evidence type="ECO:0000259" key="2">
    <source>
        <dbReference type="PROSITE" id="PS51082"/>
    </source>
</evidence>